<accession>A0A7W5CAY9</accession>
<evidence type="ECO:0008006" key="5">
    <source>
        <dbReference type="Google" id="ProtNLM"/>
    </source>
</evidence>
<dbReference type="AlphaFoldDB" id="A0A7W5CAY9"/>
<feature type="region of interest" description="Disordered" evidence="1">
    <location>
        <begin position="81"/>
        <end position="103"/>
    </location>
</feature>
<evidence type="ECO:0000313" key="3">
    <source>
        <dbReference type="EMBL" id="MBB3153839.1"/>
    </source>
</evidence>
<name>A0A7W5CAY9_9BACL</name>
<evidence type="ECO:0000313" key="4">
    <source>
        <dbReference type="Proteomes" id="UP000518605"/>
    </source>
</evidence>
<keyword evidence="2" id="KW-0812">Transmembrane</keyword>
<sequence>MTDRDHELHLQFRKESDEMLFSSMEMSEHLKRKIRQEAAAEKAGRKWKLAKSWKVAAVGLAAAVSIVVAIPLLGTPSAPAPVDSTTENVSPSQTQTNGGITGSDLTKLTTLSLGSVEEAKASFGEGLLLPSFVPNGYTLTEMAAVGMPGQPVRDIIVTYASGEHTVTFSVSRMASVYPAELFTKTKVGDVDGFVFEQPGMTELFWTMENVHFGVTGPISGDVAMKMALSATL</sequence>
<dbReference type="RefSeq" id="WP_183566186.1">
    <property type="nucleotide sequence ID" value="NZ_CBCSLB010000012.1"/>
</dbReference>
<keyword evidence="2" id="KW-1133">Transmembrane helix</keyword>
<keyword evidence="4" id="KW-1185">Reference proteome</keyword>
<dbReference type="EMBL" id="JACHXW010000012">
    <property type="protein sequence ID" value="MBB3153839.1"/>
    <property type="molecule type" value="Genomic_DNA"/>
</dbReference>
<gene>
    <name evidence="3" type="ORF">FHS16_003914</name>
</gene>
<proteinExistence type="predicted"/>
<keyword evidence="2" id="KW-0472">Membrane</keyword>
<feature type="compositionally biased region" description="Polar residues" evidence="1">
    <location>
        <begin position="83"/>
        <end position="103"/>
    </location>
</feature>
<feature type="transmembrane region" description="Helical" evidence="2">
    <location>
        <begin position="55"/>
        <end position="74"/>
    </location>
</feature>
<dbReference type="Proteomes" id="UP000518605">
    <property type="component" value="Unassembled WGS sequence"/>
</dbReference>
<protein>
    <recommendedName>
        <fullName evidence="5">DUF4367 domain-containing protein</fullName>
    </recommendedName>
</protein>
<reference evidence="3 4" key="1">
    <citation type="submission" date="2020-08" db="EMBL/GenBank/DDBJ databases">
        <title>Genomic Encyclopedia of Type Strains, Phase III (KMG-III): the genomes of soil and plant-associated and newly described type strains.</title>
        <authorList>
            <person name="Whitman W."/>
        </authorList>
    </citation>
    <scope>NUCLEOTIDE SEQUENCE [LARGE SCALE GENOMIC DNA]</scope>
    <source>
        <strain evidence="3 4">CECT 8234</strain>
    </source>
</reference>
<organism evidence="3 4">
    <name type="scientific">Paenibacillus endophyticus</name>
    <dbReference type="NCBI Taxonomy" id="1294268"/>
    <lineage>
        <taxon>Bacteria</taxon>
        <taxon>Bacillati</taxon>
        <taxon>Bacillota</taxon>
        <taxon>Bacilli</taxon>
        <taxon>Bacillales</taxon>
        <taxon>Paenibacillaceae</taxon>
        <taxon>Paenibacillus</taxon>
    </lineage>
</organism>
<evidence type="ECO:0000256" key="2">
    <source>
        <dbReference type="SAM" id="Phobius"/>
    </source>
</evidence>
<evidence type="ECO:0000256" key="1">
    <source>
        <dbReference type="SAM" id="MobiDB-lite"/>
    </source>
</evidence>
<comment type="caution">
    <text evidence="3">The sequence shown here is derived from an EMBL/GenBank/DDBJ whole genome shotgun (WGS) entry which is preliminary data.</text>
</comment>